<dbReference type="EMBL" id="CASHTH010001945">
    <property type="protein sequence ID" value="CAI8022237.1"/>
    <property type="molecule type" value="Genomic_DNA"/>
</dbReference>
<gene>
    <name evidence="1" type="ORF">GBAR_LOCUS13079</name>
</gene>
<proteinExistence type="predicted"/>
<reference evidence="1" key="1">
    <citation type="submission" date="2023-03" db="EMBL/GenBank/DDBJ databases">
        <authorList>
            <person name="Steffen K."/>
            <person name="Cardenas P."/>
        </authorList>
    </citation>
    <scope>NUCLEOTIDE SEQUENCE</scope>
</reference>
<evidence type="ECO:0000313" key="1">
    <source>
        <dbReference type="EMBL" id="CAI8022237.1"/>
    </source>
</evidence>
<dbReference type="AlphaFoldDB" id="A0AA35S466"/>
<dbReference type="Gene3D" id="3.40.30.10">
    <property type="entry name" value="Glutaredoxin"/>
    <property type="match status" value="1"/>
</dbReference>
<name>A0AA35S466_GEOBA</name>
<evidence type="ECO:0000313" key="2">
    <source>
        <dbReference type="Proteomes" id="UP001174909"/>
    </source>
</evidence>
<dbReference type="Proteomes" id="UP001174909">
    <property type="component" value="Unassembled WGS sequence"/>
</dbReference>
<dbReference type="PANTHER" id="PTHR40052">
    <property type="entry name" value="UPF0403 PROTEIN YQIW-RELATED"/>
    <property type="match status" value="1"/>
</dbReference>
<dbReference type="Pfam" id="PF06491">
    <property type="entry name" value="Disulph_isomer"/>
    <property type="match status" value="1"/>
</dbReference>
<dbReference type="PANTHER" id="PTHR40052:SF2">
    <property type="entry name" value="BACILLIREDOXIN BRXA"/>
    <property type="match status" value="1"/>
</dbReference>
<protein>
    <submittedName>
        <fullName evidence="1">UPF0403 protein CHU_0972</fullName>
    </submittedName>
</protein>
<dbReference type="NCBIfam" id="TIGR04191">
    <property type="entry name" value="YphP_YqiW"/>
    <property type="match status" value="1"/>
</dbReference>
<comment type="caution">
    <text evidence="1">The sequence shown here is derived from an EMBL/GenBank/DDBJ whole genome shotgun (WGS) entry which is preliminary data.</text>
</comment>
<organism evidence="1 2">
    <name type="scientific">Geodia barretti</name>
    <name type="common">Barrett's horny sponge</name>
    <dbReference type="NCBI Taxonomy" id="519541"/>
    <lineage>
        <taxon>Eukaryota</taxon>
        <taxon>Metazoa</taxon>
        <taxon>Porifera</taxon>
        <taxon>Demospongiae</taxon>
        <taxon>Heteroscleromorpha</taxon>
        <taxon>Tetractinellida</taxon>
        <taxon>Astrophorina</taxon>
        <taxon>Geodiidae</taxon>
        <taxon>Geodia</taxon>
    </lineage>
</organism>
<dbReference type="InterPro" id="IPR009474">
    <property type="entry name" value="BrxB/BrxA"/>
</dbReference>
<accession>A0AA35S466</accession>
<sequence>MPLPPLYDPDAVRPMWEELSDCRVMPLHHPEDVDEMLAKPGTALMVVNSVCGCAAGSARPGVTMALQHTRIPDQMGTVFAGVDRDATDRARGYMTDVPPSSPAIALFKDGQLIHMLERRHIERMAPDMVAANLAAAFEAHCETEGPSVPREVWERSARERMCGSNVPIFNPTFR</sequence>
<keyword evidence="2" id="KW-1185">Reference proteome</keyword>